<dbReference type="AlphaFoldDB" id="A0A5F9CFI9"/>
<accession>A0A5F9CFI9</accession>
<name>A0A5F9CFI9_RABIT</name>
<keyword evidence="2" id="KW-0812">Transmembrane</keyword>
<dbReference type="GeneTree" id="ENSGT00940000159983"/>
<dbReference type="FunFam" id="1.25.40.10:FF:000246">
    <property type="entry name" value="SEL1L family member 3"/>
    <property type="match status" value="1"/>
</dbReference>
<dbReference type="PANTHER" id="PTHR44444:SF1">
    <property type="entry name" value="PROTEIN SEL-1 HOMOLOG 3"/>
    <property type="match status" value="1"/>
</dbReference>
<feature type="compositionally biased region" description="Low complexity" evidence="1">
    <location>
        <begin position="1042"/>
        <end position="1065"/>
    </location>
</feature>
<dbReference type="Ensembl" id="ENSOCUT00000047936.1">
    <property type="protein sequence ID" value="ENSOCUP00000032304.1"/>
    <property type="gene ID" value="ENSOCUG00000017195.4"/>
</dbReference>
<feature type="region of interest" description="Disordered" evidence="1">
    <location>
        <begin position="1"/>
        <end position="31"/>
    </location>
</feature>
<proteinExistence type="predicted"/>
<dbReference type="Bgee" id="ENSOCUG00000017195">
    <property type="expression patterns" value="Expressed in blood and 17 other cell types or tissues"/>
</dbReference>
<protein>
    <submittedName>
        <fullName evidence="3">SEL1L family member 3</fullName>
    </submittedName>
</protein>
<dbReference type="PANTHER" id="PTHR44444">
    <property type="entry name" value="PROTEIN SEL-1 HOMOLOG 3"/>
    <property type="match status" value="1"/>
</dbReference>
<dbReference type="Pfam" id="PF08238">
    <property type="entry name" value="Sel1"/>
    <property type="match status" value="5"/>
</dbReference>
<dbReference type="FunFam" id="1.25.40.10:FF:000129">
    <property type="entry name" value="protein sel-1 homolog 3 isoform X1"/>
    <property type="match status" value="1"/>
</dbReference>
<reference evidence="3" key="3">
    <citation type="submission" date="2025-09" db="UniProtKB">
        <authorList>
            <consortium name="Ensembl"/>
        </authorList>
    </citation>
    <scope>IDENTIFICATION</scope>
    <source>
        <strain evidence="3">Thorbecke</strain>
    </source>
</reference>
<reference evidence="3" key="2">
    <citation type="submission" date="2025-08" db="UniProtKB">
        <authorList>
            <consortium name="Ensembl"/>
        </authorList>
    </citation>
    <scope>IDENTIFICATION</scope>
    <source>
        <strain evidence="3">Thorbecke</strain>
    </source>
</reference>
<dbReference type="EMBL" id="AAGW02010260">
    <property type="status" value="NOT_ANNOTATED_CDS"/>
    <property type="molecule type" value="Genomic_DNA"/>
</dbReference>
<evidence type="ECO:0000256" key="2">
    <source>
        <dbReference type="SAM" id="Phobius"/>
    </source>
</evidence>
<keyword evidence="2" id="KW-1133">Transmembrane helix</keyword>
<dbReference type="Gene3D" id="1.25.40.10">
    <property type="entry name" value="Tetratricopeptide repeat domain"/>
    <property type="match status" value="2"/>
</dbReference>
<dbReference type="InterPro" id="IPR011990">
    <property type="entry name" value="TPR-like_helical_dom_sf"/>
</dbReference>
<dbReference type="EMBL" id="AAGW02010259">
    <property type="status" value="NOT_ANNOTATED_CDS"/>
    <property type="molecule type" value="Genomic_DNA"/>
</dbReference>
<keyword evidence="2" id="KW-0472">Membrane</keyword>
<reference evidence="3 4" key="1">
    <citation type="journal article" date="2011" name="Nature">
        <title>A high-resolution map of human evolutionary constraint using 29 mammals.</title>
        <authorList>
            <person name="Lindblad-Toh K."/>
            <person name="Garber M."/>
            <person name="Zuk O."/>
            <person name="Lin M.F."/>
            <person name="Parker B.J."/>
            <person name="Washietl S."/>
            <person name="Kheradpour P."/>
            <person name="Ernst J."/>
            <person name="Jordan G."/>
            <person name="Mauceli E."/>
            <person name="Ward L.D."/>
            <person name="Lowe C.B."/>
            <person name="Holloway A.K."/>
            <person name="Clamp M."/>
            <person name="Gnerre S."/>
            <person name="Alfoldi J."/>
            <person name="Beal K."/>
            <person name="Chang J."/>
            <person name="Clawson H."/>
            <person name="Cuff J."/>
            <person name="Di Palma F."/>
            <person name="Fitzgerald S."/>
            <person name="Flicek P."/>
            <person name="Guttman M."/>
            <person name="Hubisz M.J."/>
            <person name="Jaffe D.B."/>
            <person name="Jungreis I."/>
            <person name="Kent W.J."/>
            <person name="Kostka D."/>
            <person name="Lara M."/>
            <person name="Martins A.L."/>
            <person name="Massingham T."/>
            <person name="Moltke I."/>
            <person name="Raney B.J."/>
            <person name="Rasmussen M.D."/>
            <person name="Robinson J."/>
            <person name="Stark A."/>
            <person name="Vilella A.J."/>
            <person name="Wen J."/>
            <person name="Xie X."/>
            <person name="Zody M.C."/>
            <person name="Baldwin J."/>
            <person name="Bloom T."/>
            <person name="Chin C.W."/>
            <person name="Heiman D."/>
            <person name="Nicol R."/>
            <person name="Nusbaum C."/>
            <person name="Young S."/>
            <person name="Wilkinson J."/>
            <person name="Worley K.C."/>
            <person name="Kovar C.L."/>
            <person name="Muzny D.M."/>
            <person name="Gibbs R.A."/>
            <person name="Cree A."/>
            <person name="Dihn H.H."/>
            <person name="Fowler G."/>
            <person name="Jhangiani S."/>
            <person name="Joshi V."/>
            <person name="Lee S."/>
            <person name="Lewis L.R."/>
            <person name="Nazareth L.V."/>
            <person name="Okwuonu G."/>
            <person name="Santibanez J."/>
            <person name="Warren W.C."/>
            <person name="Mardis E.R."/>
            <person name="Weinstock G.M."/>
            <person name="Wilson R.K."/>
            <person name="Delehaunty K."/>
            <person name="Dooling D."/>
            <person name="Fronik C."/>
            <person name="Fulton L."/>
            <person name="Fulton B."/>
            <person name="Graves T."/>
            <person name="Minx P."/>
            <person name="Sodergren E."/>
            <person name="Birney E."/>
            <person name="Margulies E.H."/>
            <person name="Herrero J."/>
            <person name="Green E.D."/>
            <person name="Haussler D."/>
            <person name="Siepel A."/>
            <person name="Goldman N."/>
            <person name="Pollard K.S."/>
            <person name="Pedersen J.S."/>
            <person name="Lander E.S."/>
            <person name="Kellis M."/>
        </authorList>
    </citation>
    <scope>NUCLEOTIDE SEQUENCE [LARGE SCALE GENOMIC DNA]</scope>
    <source>
        <strain evidence="3 4">Thorbecke inbred</strain>
    </source>
</reference>
<feature type="region of interest" description="Disordered" evidence="1">
    <location>
        <begin position="1039"/>
        <end position="1080"/>
    </location>
</feature>
<dbReference type="SUPFAM" id="SSF49899">
    <property type="entry name" value="Concanavalin A-like lectins/glucanases"/>
    <property type="match status" value="1"/>
</dbReference>
<evidence type="ECO:0000313" key="4">
    <source>
        <dbReference type="Proteomes" id="UP000001811"/>
    </source>
</evidence>
<organism evidence="3 4">
    <name type="scientific">Oryctolagus cuniculus</name>
    <name type="common">Rabbit</name>
    <dbReference type="NCBI Taxonomy" id="9986"/>
    <lineage>
        <taxon>Eukaryota</taxon>
        <taxon>Metazoa</taxon>
        <taxon>Chordata</taxon>
        <taxon>Craniata</taxon>
        <taxon>Vertebrata</taxon>
        <taxon>Euteleostomi</taxon>
        <taxon>Mammalia</taxon>
        <taxon>Eutheria</taxon>
        <taxon>Euarchontoglires</taxon>
        <taxon>Glires</taxon>
        <taxon>Lagomorpha</taxon>
        <taxon>Leporidae</taxon>
        <taxon>Oryctolagus</taxon>
    </lineage>
</organism>
<feature type="transmembrane region" description="Helical" evidence="2">
    <location>
        <begin position="1000"/>
        <end position="1027"/>
    </location>
</feature>
<keyword evidence="4" id="KW-1185">Reference proteome</keyword>
<sequence length="1080" mass="122126">MQRRGAGLGWPRRQQHQQQPPPPAVGSRAAAMVPPGLGGRPACALLLLCYLNFVPSWGRQTSLTTSVVPKAEQTYKDFIYFTVFEGSVRNVSAVSVEYLCSQPCVVNLEAVVSSEFRSSIPVYKKRWKNEKHLHTSRTQIVHVKFPSIMVYRDDYFIRHSISVSAVILRAWITHTYGSADLHVKWEADLLHAVARNYTLLKAVPPFERPFKEHQVCLEWNAGYLWTLQANRIPQCPLENDAVTLLEFPYASSGENTGIVKKLPRFRNRELEATRRQRLDYPVFTVSLWLYLLHYCKANLCGILYFVDSNEMYGTPSVFLTEEGHLHIQMHLIKGEDLAVKTKFTLPLKEWFRLDISFSGGQITVTTSTGRDLKSHHNQTISFREDFHYNDTAGYFILGGSRYVAGAEGFFGPVKYYRLRSLPPEQIFNPLLEEQLAEQITLYHERCAEVRDIVFGYASIVQLGDQRQEACDLRNAYLDLKRRYGSPSTCRAFPWEKELQEQHSSLFQALLEMDLLTAPRSQNECVLEIGGRLFEKAVKRLSGVDGLQYVSSVVPLLMDSSCCGHHKASYYLAVFYETGLSVPRDRLQGMLYSLVGGQGSERLSSMNLGYKHYQGIDGYPLDWELSYAYYSNIATKTPLDQHTLQGDQAYVETIRLKDDEILKVQTKEDGDVFMWLKHEATRGNAAAQGQGVKKNRRLALELMKKAASKGLHQAVNGLGWYYHKFKKNYAKAAKYWLRAEEMGNPDASYNLGVLYLDGIFPGVPGRNQTLAGEYFHKAAQGGHIEGTLWCSLYYITGNLETFPRDPEKAVVWAKHVAEKNGYLGHVIRKGLNAYLEGSWHEALLYYVLAAETGIEVSQTNLAHICEERPDLARRYLGVNCVWRYYNLSVFQIDAPSFAYLKMGDLYYYGHQNQSQDLELSVQMYAQAALDGDSQGFFNLALLIEEGAIIPHHILDFLEIDPGLHASNISILRELYERCWSHSSEESLSPCSLAWLYLHLRLLWGAVLHSALVYFLGTFVLSVLIAWTVQCFQSVSASRSPPVTAQASADPPSSTASPAVTPATDASRQNQPSVANNPEPRG</sequence>
<dbReference type="InterPro" id="IPR013320">
    <property type="entry name" value="ConA-like_dom_sf"/>
</dbReference>
<dbReference type="SUPFAM" id="SSF81901">
    <property type="entry name" value="HCP-like"/>
    <property type="match status" value="2"/>
</dbReference>
<dbReference type="InterPro" id="IPR042756">
    <property type="entry name" value="Sel-1L3"/>
</dbReference>
<dbReference type="SMART" id="SM00671">
    <property type="entry name" value="SEL1"/>
    <property type="match status" value="7"/>
</dbReference>
<dbReference type="Proteomes" id="UP000001811">
    <property type="component" value="Chromosome 2"/>
</dbReference>
<evidence type="ECO:0000256" key="1">
    <source>
        <dbReference type="SAM" id="MobiDB-lite"/>
    </source>
</evidence>
<dbReference type="InterPro" id="IPR006597">
    <property type="entry name" value="Sel1-like"/>
</dbReference>
<gene>
    <name evidence="3" type="primary">SEL1L3</name>
</gene>
<evidence type="ECO:0000313" key="3">
    <source>
        <dbReference type="Ensembl" id="ENSOCUP00000032304.1"/>
    </source>
</evidence>